<feature type="transmembrane region" description="Helical" evidence="5">
    <location>
        <begin position="371"/>
        <end position="389"/>
    </location>
</feature>
<dbReference type="PANTHER" id="PTHR37422:SF13">
    <property type="entry name" value="LIPOPOLYSACCHARIDE BIOSYNTHESIS PROTEIN PA4999-RELATED"/>
    <property type="match status" value="1"/>
</dbReference>
<proteinExistence type="predicted"/>
<evidence type="ECO:0000256" key="2">
    <source>
        <dbReference type="ARBA" id="ARBA00022692"/>
    </source>
</evidence>
<feature type="transmembrane region" description="Helical" evidence="5">
    <location>
        <begin position="148"/>
        <end position="166"/>
    </location>
</feature>
<evidence type="ECO:0000256" key="4">
    <source>
        <dbReference type="ARBA" id="ARBA00023136"/>
    </source>
</evidence>
<dbReference type="InterPro" id="IPR007016">
    <property type="entry name" value="O-antigen_ligase-rel_domated"/>
</dbReference>
<keyword evidence="7" id="KW-0436">Ligase</keyword>
<keyword evidence="2 5" id="KW-0812">Transmembrane</keyword>
<dbReference type="GO" id="GO:0016874">
    <property type="term" value="F:ligase activity"/>
    <property type="evidence" value="ECO:0007669"/>
    <property type="project" value="UniProtKB-KW"/>
</dbReference>
<sequence length="394" mass="43853">MQTSLITKNTSLLLALFIIAIYFSTSLVTILSVLLGLLWLFSGRFKTLPTIVRRCPIAAWAVGLWACLWLGLVYSRAPLPDGLAMVNKYNELFFIPVLLAFLDDSHARAWLWKGFIVASLAALLCSYLMAMGVLPLNEQGDPCFKSRITYSIFMAFFTFYCAHQAHQNKGGRLLYLSVGLLCGYNLFFIVQGRTGQLVLVALALLFAWQRFHRLGRVVAVVVLAVSLGVFVGYSDKAKRLQEGIENTRAYLKPQPEQVDSTLNLRYGFWQNSLKLMAEKPLLGFGTGSFNQEYRRVVADPRLWTSNPHNEPLMIGVQLGLVGVLVYAGFLWSQFSCARQLPIPDRCLAQGLSLALVVASVFNSPMLDHGEGHWFAVLIALCFAPLYGEVAKPLA</sequence>
<evidence type="ECO:0000256" key="3">
    <source>
        <dbReference type="ARBA" id="ARBA00022989"/>
    </source>
</evidence>
<comment type="caution">
    <text evidence="7">The sequence shown here is derived from an EMBL/GenBank/DDBJ whole genome shotgun (WGS) entry which is preliminary data.</text>
</comment>
<keyword evidence="3 5" id="KW-1133">Transmembrane helix</keyword>
<protein>
    <submittedName>
        <fullName evidence="7">Lipid A core--O-antigen ligase</fullName>
    </submittedName>
</protein>
<accession>A0A2S5CNW7</accession>
<evidence type="ECO:0000313" key="8">
    <source>
        <dbReference type="Proteomes" id="UP000237423"/>
    </source>
</evidence>
<dbReference type="EMBL" id="PGFZ01000003">
    <property type="protein sequence ID" value="POZ52432.1"/>
    <property type="molecule type" value="Genomic_DNA"/>
</dbReference>
<evidence type="ECO:0000313" key="7">
    <source>
        <dbReference type="EMBL" id="POZ52432.1"/>
    </source>
</evidence>
<gene>
    <name evidence="7" type="ORF">AADEFJLK_01914</name>
</gene>
<feature type="transmembrane region" description="Helical" evidence="5">
    <location>
        <begin position="57"/>
        <end position="74"/>
    </location>
</feature>
<keyword evidence="4 5" id="KW-0472">Membrane</keyword>
<dbReference type="InterPro" id="IPR051533">
    <property type="entry name" value="WaaL-like"/>
</dbReference>
<dbReference type="AlphaFoldDB" id="A0A2S5CNW7"/>
<dbReference type="Pfam" id="PF04932">
    <property type="entry name" value="Wzy_C"/>
    <property type="match status" value="1"/>
</dbReference>
<dbReference type="PANTHER" id="PTHR37422">
    <property type="entry name" value="TEICHURONIC ACID BIOSYNTHESIS PROTEIN TUAE"/>
    <property type="match status" value="1"/>
</dbReference>
<evidence type="ECO:0000256" key="5">
    <source>
        <dbReference type="SAM" id="Phobius"/>
    </source>
</evidence>
<reference evidence="7 8" key="1">
    <citation type="submission" date="2017-11" db="EMBL/GenBank/DDBJ databases">
        <title>Draft Genome Sequence of Methylobacter psychrotolerans Sph1T, an Obligate Methanotroph from Low-Temperature Environments.</title>
        <authorList>
            <person name="Oshkin I.Y."/>
            <person name="Miroshnikov K."/>
            <person name="Belova S.E."/>
            <person name="Korzhenkov A."/>
            <person name="Toshchakov S.V."/>
            <person name="Dedysh S.N."/>
        </authorList>
    </citation>
    <scope>NUCLEOTIDE SEQUENCE [LARGE SCALE GENOMIC DNA]</scope>
    <source>
        <strain evidence="7 8">Sph1</strain>
    </source>
</reference>
<feature type="transmembrane region" description="Helical" evidence="5">
    <location>
        <begin position="214"/>
        <end position="233"/>
    </location>
</feature>
<feature type="transmembrane region" description="Helical" evidence="5">
    <location>
        <begin position="312"/>
        <end position="334"/>
    </location>
</feature>
<organism evidence="7 8">
    <name type="scientific">Methylovulum psychrotolerans</name>
    <dbReference type="NCBI Taxonomy" id="1704499"/>
    <lineage>
        <taxon>Bacteria</taxon>
        <taxon>Pseudomonadati</taxon>
        <taxon>Pseudomonadota</taxon>
        <taxon>Gammaproteobacteria</taxon>
        <taxon>Methylococcales</taxon>
        <taxon>Methylococcaceae</taxon>
        <taxon>Methylovulum</taxon>
    </lineage>
</organism>
<dbReference type="RefSeq" id="WP_103974078.1">
    <property type="nucleotide sequence ID" value="NZ_PGFZ01000003.1"/>
</dbReference>
<feature type="transmembrane region" description="Helical" evidence="5">
    <location>
        <begin position="114"/>
        <end position="136"/>
    </location>
</feature>
<evidence type="ECO:0000256" key="1">
    <source>
        <dbReference type="ARBA" id="ARBA00004141"/>
    </source>
</evidence>
<feature type="domain" description="O-antigen ligase-related" evidence="6">
    <location>
        <begin position="184"/>
        <end position="326"/>
    </location>
</feature>
<evidence type="ECO:0000259" key="6">
    <source>
        <dbReference type="Pfam" id="PF04932"/>
    </source>
</evidence>
<name>A0A2S5CNW7_9GAMM</name>
<feature type="transmembrane region" description="Helical" evidence="5">
    <location>
        <begin position="12"/>
        <end position="37"/>
    </location>
</feature>
<dbReference type="Proteomes" id="UP000237423">
    <property type="component" value="Unassembled WGS sequence"/>
</dbReference>
<comment type="subcellular location">
    <subcellularLocation>
        <location evidence="1">Membrane</location>
        <topology evidence="1">Multi-pass membrane protein</topology>
    </subcellularLocation>
</comment>
<dbReference type="GO" id="GO:0016020">
    <property type="term" value="C:membrane"/>
    <property type="evidence" value="ECO:0007669"/>
    <property type="project" value="UniProtKB-SubCell"/>
</dbReference>